<dbReference type="InterPro" id="IPR056406">
    <property type="entry name" value="THD_CWZF3/5/7"/>
</dbReference>
<keyword evidence="1" id="KW-0479">Metal-binding</keyword>
<feature type="region of interest" description="Disordered" evidence="4">
    <location>
        <begin position="937"/>
        <end position="963"/>
    </location>
</feature>
<evidence type="ECO:0000313" key="6">
    <source>
        <dbReference type="EMBL" id="GMH25996.1"/>
    </source>
</evidence>
<feature type="region of interest" description="Disordered" evidence="4">
    <location>
        <begin position="1051"/>
        <end position="1090"/>
    </location>
</feature>
<feature type="compositionally biased region" description="Low complexity" evidence="4">
    <location>
        <begin position="1567"/>
        <end position="1580"/>
    </location>
</feature>
<feature type="compositionally biased region" description="Polar residues" evidence="4">
    <location>
        <begin position="1174"/>
        <end position="1186"/>
    </location>
</feature>
<feature type="compositionally biased region" description="Basic and acidic residues" evidence="4">
    <location>
        <begin position="977"/>
        <end position="990"/>
    </location>
</feature>
<feature type="compositionally biased region" description="Basic and acidic residues" evidence="4">
    <location>
        <begin position="1218"/>
        <end position="1236"/>
    </location>
</feature>
<feature type="region of interest" description="Disordered" evidence="4">
    <location>
        <begin position="1320"/>
        <end position="1358"/>
    </location>
</feature>
<dbReference type="PANTHER" id="PTHR46524">
    <property type="entry name" value="CW-TYPE ZINC FINGER"/>
    <property type="match status" value="1"/>
</dbReference>
<feature type="compositionally biased region" description="Polar residues" evidence="4">
    <location>
        <begin position="1238"/>
        <end position="1250"/>
    </location>
</feature>
<protein>
    <recommendedName>
        <fullName evidence="5">CW-type domain-containing protein</fullName>
    </recommendedName>
</protein>
<dbReference type="EMBL" id="BSYO01000030">
    <property type="protein sequence ID" value="GMH25996.1"/>
    <property type="molecule type" value="Genomic_DNA"/>
</dbReference>
<feature type="region of interest" description="Disordered" evidence="4">
    <location>
        <begin position="1"/>
        <end position="36"/>
    </location>
</feature>
<keyword evidence="3" id="KW-0862">Zinc</keyword>
<organism evidence="6 7">
    <name type="scientific">Nepenthes gracilis</name>
    <name type="common">Slender pitcher plant</name>
    <dbReference type="NCBI Taxonomy" id="150966"/>
    <lineage>
        <taxon>Eukaryota</taxon>
        <taxon>Viridiplantae</taxon>
        <taxon>Streptophyta</taxon>
        <taxon>Embryophyta</taxon>
        <taxon>Tracheophyta</taxon>
        <taxon>Spermatophyta</taxon>
        <taxon>Magnoliopsida</taxon>
        <taxon>eudicotyledons</taxon>
        <taxon>Gunneridae</taxon>
        <taxon>Pentapetalae</taxon>
        <taxon>Caryophyllales</taxon>
        <taxon>Nepenthaceae</taxon>
        <taxon>Nepenthes</taxon>
    </lineage>
</organism>
<dbReference type="InterPro" id="IPR011124">
    <property type="entry name" value="Znf_CW"/>
</dbReference>
<feature type="region of interest" description="Disordered" evidence="4">
    <location>
        <begin position="1152"/>
        <end position="1250"/>
    </location>
</feature>
<evidence type="ECO:0000259" key="5">
    <source>
        <dbReference type="PROSITE" id="PS51050"/>
    </source>
</evidence>
<feature type="region of interest" description="Disordered" evidence="4">
    <location>
        <begin position="1415"/>
        <end position="1441"/>
    </location>
</feature>
<feature type="region of interest" description="Disordered" evidence="4">
    <location>
        <begin position="807"/>
        <end position="863"/>
    </location>
</feature>
<reference evidence="6" key="1">
    <citation type="submission" date="2023-05" db="EMBL/GenBank/DDBJ databases">
        <title>Nepenthes gracilis genome sequencing.</title>
        <authorList>
            <person name="Fukushima K."/>
        </authorList>
    </citation>
    <scope>NUCLEOTIDE SEQUENCE</scope>
    <source>
        <strain evidence="6">SING2019-196</strain>
    </source>
</reference>
<feature type="region of interest" description="Disordered" evidence="4">
    <location>
        <begin position="606"/>
        <end position="631"/>
    </location>
</feature>
<name>A0AAD3Y3Z2_NEPGR</name>
<keyword evidence="7" id="KW-1185">Reference proteome</keyword>
<dbReference type="Pfam" id="PF07496">
    <property type="entry name" value="zf-CW"/>
    <property type="match status" value="1"/>
</dbReference>
<feature type="compositionally biased region" description="Basic and acidic residues" evidence="4">
    <location>
        <begin position="1"/>
        <end position="16"/>
    </location>
</feature>
<proteinExistence type="predicted"/>
<dbReference type="Proteomes" id="UP001279734">
    <property type="component" value="Unassembled WGS sequence"/>
</dbReference>
<dbReference type="Gene3D" id="3.30.40.100">
    <property type="match status" value="1"/>
</dbReference>
<feature type="compositionally biased region" description="Polar residues" evidence="4">
    <location>
        <begin position="141"/>
        <end position="150"/>
    </location>
</feature>
<dbReference type="PROSITE" id="PS51050">
    <property type="entry name" value="ZF_CW"/>
    <property type="match status" value="1"/>
</dbReference>
<dbReference type="Pfam" id="PF24756">
    <property type="entry name" value="THD_CWZF3-5-7"/>
    <property type="match status" value="1"/>
</dbReference>
<feature type="compositionally biased region" description="Acidic residues" evidence="4">
    <location>
        <begin position="17"/>
        <end position="27"/>
    </location>
</feature>
<feature type="domain" description="CW-type" evidence="5">
    <location>
        <begin position="648"/>
        <end position="701"/>
    </location>
</feature>
<dbReference type="InterPro" id="IPR055300">
    <property type="entry name" value="CWZF3/5/7"/>
</dbReference>
<dbReference type="GO" id="GO:0008270">
    <property type="term" value="F:zinc ion binding"/>
    <property type="evidence" value="ECO:0007669"/>
    <property type="project" value="UniProtKB-KW"/>
</dbReference>
<evidence type="ECO:0000256" key="2">
    <source>
        <dbReference type="ARBA" id="ARBA00022771"/>
    </source>
</evidence>
<feature type="region of interest" description="Disordered" evidence="4">
    <location>
        <begin position="977"/>
        <end position="1008"/>
    </location>
</feature>
<keyword evidence="2" id="KW-0863">Zinc-finger</keyword>
<feature type="compositionally biased region" description="Low complexity" evidence="4">
    <location>
        <begin position="1056"/>
        <end position="1074"/>
    </location>
</feature>
<feature type="compositionally biased region" description="Polar residues" evidence="4">
    <location>
        <begin position="96"/>
        <end position="122"/>
    </location>
</feature>
<gene>
    <name evidence="6" type="ORF">Nepgr_027839</name>
</gene>
<evidence type="ECO:0000313" key="7">
    <source>
        <dbReference type="Proteomes" id="UP001279734"/>
    </source>
</evidence>
<dbReference type="PANTHER" id="PTHR46524:SF7">
    <property type="entry name" value="CW-TYPE ZINC FINGER"/>
    <property type="match status" value="1"/>
</dbReference>
<feature type="region of interest" description="Disordered" evidence="4">
    <location>
        <begin position="1565"/>
        <end position="1603"/>
    </location>
</feature>
<evidence type="ECO:0000256" key="3">
    <source>
        <dbReference type="ARBA" id="ARBA00022833"/>
    </source>
</evidence>
<feature type="region of interest" description="Disordered" evidence="4">
    <location>
        <begin position="89"/>
        <end position="150"/>
    </location>
</feature>
<feature type="compositionally biased region" description="Polar residues" evidence="4">
    <location>
        <begin position="1589"/>
        <end position="1598"/>
    </location>
</feature>
<comment type="caution">
    <text evidence="6">The sequence shown here is derived from an EMBL/GenBank/DDBJ whole genome shotgun (WGS) entry which is preliminary data.</text>
</comment>
<sequence length="1682" mass="184839">MSRWKEEISIESGGEKEMDENELEEGEACSYRDDDTSIDPDVDFSYLDEKVQYVLGHFKKDFEGGVSAENLGAKFGGYGSFLPVYQRSPIPHSRPKVQNLNTPRSPNNSQVEGGLCDSSTQVDVPHSTKHGSAPSHYRAPSYSNRVRQSEQPRYIYSPEELIPKSEVAKRSVKLCDQKTLKVRIKVGSDNLSMKKNAAIYCGLGLDVSPSSSFDDSPIESKKMYQGQLFSFNESPSQTIRMMSSFPIGGGCLLSPLSVNLVRLNIKERHTCDASTQPASKASKESSVLGKQFNSIKCNRMFSREQTKQSVKKSGLSAESKNAIAKDSHDDFDFLLKKEADIDTVACLELVSNALKLPLLSNSYIAAGDSVKESPGSYVMPNEGKQDMLKELSSDMEKVEPIEANSLRRDSWSGKPIEKAISSEKDAHGRLADLQSDITNFCREGKDSKGEAANGLTNIDVNGIGFSSSNTLMIENTDPQQQMAGLRSTCYGQEEAKLPTAKEQLPSRGKKKPKESPILCSQATGLCNGDARTVALEPKDSACKSELKKTVPQKDFGKAKDKYKDFFGDMNELGHDIMKSPDSLSEDWMETFQVAEKRRYPSENILRDRSNSKGTHELFNSEGYPKGTSNIPPVGKIRGSMSDPAPAGVDMDDSWVCCDKCQKWRLLPHGTKVDSLPERWICSMMTWMPGMNRCTISEEETNKALRAIYQLPPVNEDDLCGPLDGSVSGVTSAKVLYPNYNHQNFVPSGGKKKHGLKEITNASQQDGLNLFLDSKKKIRQSLKNKSLTNAGKSPLVNDIYFQHASNSTDTYAGTNRRKKKDRHRSLDCFSDEGHTKNPKIKSDKEPNQDRTRPSKKSKTRDMHLVAEDWTTSQDQGHEMLHPSSGYDLPTKVAWNGQLTNHEHSSPQNSKCDKSIILGDAIKNSKFRVLSSMDVASLNSNKSEDSNVTKKRKVNNSLDTMSHSAGKVISDDELVRVKKGKMDKPEGKESSARKGTSGTEKRGKITQQHQLGEGLKAISSLGNCDDLAAAQPAVATSSSSKVSGSCKAKSIFQEVKGSPVESVSSSPFRSSNSNRFTPVISNPMEKDNGQDVGLSVRASPKECLDAEHDDGTARSGTTRNDAFKIVAGHVSLTPSMRDLQDRNDSRSLDIIDKGEIATFPGHPFGHSTDGHADISNKGTQYPSETQSLGRCLNEVTRSSSHHDSKSSHSRRYAKDSSSPSKDKNEKFKSEADKSKFKMNESYNDSQDLSPTYNENLRNIEINGPREFGLGAVKSAKDFVGKKDWFRNVSTGGCRKDCKLDSVGHDDSDAKADAVCSHDAKSMAKQYGQQDYDQKRSSKKFGLEQADQMGSTSVREKLPQLPSHAGNRSEILNHFQGQYQGNGADTSTLDTRGNAVALRDTKTDKKNRTQYATSKHLMSNGHGVKDCSGPSPVRRDSSSQAASNVLKEAKDLKHHADRLKNNGSAFERTGFYFQAALKFLHGASLLESNNNENAKHAEMIQSTQIYSSTAKLCEFCAHEFEKSKDMAAAALAYKCMEVAYMRVICSLHSVASRDRYELQNSAQIVPVGESSSSSASDIDNSNNPATGEKVVQASSGSSPQPAGNHVIAAQNHPNFLRLLNFAQDVNFAMEASRKSRLAFAAANMGAEQAHLKEGISSTKRALDFNFHDVESLLRLVRLAMEAISH</sequence>
<feature type="compositionally biased region" description="Basic and acidic residues" evidence="4">
    <location>
        <begin position="830"/>
        <end position="851"/>
    </location>
</feature>
<evidence type="ECO:0000256" key="1">
    <source>
        <dbReference type="ARBA" id="ARBA00022723"/>
    </source>
</evidence>
<accession>A0AAD3Y3Z2</accession>
<feature type="compositionally biased region" description="Basic and acidic residues" evidence="4">
    <location>
        <begin position="606"/>
        <end position="615"/>
    </location>
</feature>
<evidence type="ECO:0000256" key="4">
    <source>
        <dbReference type="SAM" id="MobiDB-lite"/>
    </source>
</evidence>